<reference evidence="4" key="1">
    <citation type="journal article" date="2009" name="Parasitology">
        <title>Differentially expressed parasite genes involved in host recognition and invasion of the triactinomyxon stage of Myxobolus cerebralis (Myxozoa).</title>
        <authorList>
            <person name="Eszterbauer E."/>
            <person name="Kallert D.M."/>
            <person name="Grabner D."/>
            <person name="El-Matbouli M."/>
        </authorList>
    </citation>
    <scope>NUCLEOTIDE SEQUENCE</scope>
</reference>
<organism evidence="4">
    <name type="scientific">Myxobolus cerebralis</name>
    <dbReference type="NCBI Taxonomy" id="59783"/>
    <lineage>
        <taxon>Eukaryota</taxon>
        <taxon>Metazoa</taxon>
        <taxon>Cnidaria</taxon>
        <taxon>Myxozoa</taxon>
        <taxon>Myxosporea</taxon>
        <taxon>Bivalvulida</taxon>
        <taxon>Platysporina</taxon>
        <taxon>Myxobolidae</taxon>
        <taxon>Myxobolus</taxon>
    </lineage>
</organism>
<dbReference type="PANTHER" id="PTHR13768:SF8">
    <property type="entry name" value="ALPHA-SOLUBLE NSF ATTACHMENT PROTEIN"/>
    <property type="match status" value="1"/>
</dbReference>
<dbReference type="PANTHER" id="PTHR13768">
    <property type="entry name" value="SOLUBLE NSF ATTACHMENT PROTEIN SNAP"/>
    <property type="match status" value="1"/>
</dbReference>
<keyword evidence="2" id="KW-0813">Transport</keyword>
<dbReference type="Gene3D" id="1.25.40.10">
    <property type="entry name" value="Tetratricopeptide repeat domain"/>
    <property type="match status" value="1"/>
</dbReference>
<proteinExistence type="evidence at transcript level"/>
<dbReference type="AlphaFoldDB" id="C1IJE9"/>
<dbReference type="GO" id="GO:0006886">
    <property type="term" value="P:intracellular protein transport"/>
    <property type="evidence" value="ECO:0007669"/>
    <property type="project" value="InterPro"/>
</dbReference>
<sequence>MTDKEIAEEYLYQAKNLLPSGFFSRILRYKRKKKEAMEMYQKAGAHFKVANLWTDAAMAYIAAAKIYENDTNENTNTARNFADAGECYRKESPVDALNAYTKSIDICMVTNQLDVVEVGFGICGEICEKELKDKEKGYDFHQKANKLYCERVKRRKSPKSV</sequence>
<dbReference type="InterPro" id="IPR000744">
    <property type="entry name" value="NSF_attach"/>
</dbReference>
<dbReference type="GO" id="GO:0005774">
    <property type="term" value="C:vacuolar membrane"/>
    <property type="evidence" value="ECO:0007669"/>
    <property type="project" value="TreeGrafter"/>
</dbReference>
<dbReference type="GO" id="GO:0019905">
    <property type="term" value="F:syntaxin binding"/>
    <property type="evidence" value="ECO:0007669"/>
    <property type="project" value="TreeGrafter"/>
</dbReference>
<dbReference type="Pfam" id="PF14938">
    <property type="entry name" value="SNAP"/>
    <property type="match status" value="1"/>
</dbReference>
<protein>
    <submittedName>
        <fullName evidence="4">Uncharacterized protein</fullName>
    </submittedName>
</protein>
<dbReference type="GO" id="GO:0035494">
    <property type="term" value="P:SNARE complex disassembly"/>
    <property type="evidence" value="ECO:0007669"/>
    <property type="project" value="TreeGrafter"/>
</dbReference>
<accession>C1IJE9</accession>
<evidence type="ECO:0000256" key="3">
    <source>
        <dbReference type="ARBA" id="ARBA00022927"/>
    </source>
</evidence>
<dbReference type="SUPFAM" id="SSF48452">
    <property type="entry name" value="TPR-like"/>
    <property type="match status" value="1"/>
</dbReference>
<dbReference type="InterPro" id="IPR011990">
    <property type="entry name" value="TPR-like_helical_dom_sf"/>
</dbReference>
<evidence type="ECO:0000313" key="4">
    <source>
        <dbReference type="EMBL" id="ACF15212.1"/>
    </source>
</evidence>
<dbReference type="PRINTS" id="PR00448">
    <property type="entry name" value="NSFATTACHMNT"/>
</dbReference>
<evidence type="ECO:0000256" key="1">
    <source>
        <dbReference type="ARBA" id="ARBA00010050"/>
    </source>
</evidence>
<dbReference type="GO" id="GO:0005483">
    <property type="term" value="F:soluble NSF attachment protein activity"/>
    <property type="evidence" value="ECO:0007669"/>
    <property type="project" value="TreeGrafter"/>
</dbReference>
<evidence type="ECO:0000256" key="2">
    <source>
        <dbReference type="ARBA" id="ARBA00022448"/>
    </source>
</evidence>
<keyword evidence="3" id="KW-0653">Protein transport</keyword>
<name>C1IJE9_9CNID</name>
<comment type="similarity">
    <text evidence="1">Belongs to the SNAP family.</text>
</comment>
<dbReference type="GO" id="GO:0031201">
    <property type="term" value="C:SNARE complex"/>
    <property type="evidence" value="ECO:0007669"/>
    <property type="project" value="TreeGrafter"/>
</dbReference>
<dbReference type="EMBL" id="EU595017">
    <property type="protein sequence ID" value="ACF15212.1"/>
    <property type="molecule type" value="mRNA"/>
</dbReference>